<evidence type="ECO:0008006" key="5">
    <source>
        <dbReference type="Google" id="ProtNLM"/>
    </source>
</evidence>
<keyword evidence="2" id="KW-0472">Membrane</keyword>
<evidence type="ECO:0000256" key="2">
    <source>
        <dbReference type="SAM" id="Phobius"/>
    </source>
</evidence>
<accession>A0ABT4T9D6</accession>
<sequence length="432" mass="46892">MSTELEDGLRRALGKAAERAPRAPSDLWGRMVTRSRKRRARGHALIAAVAVVVIAGGVGAVVRGAGNDSGPASGRSEIEITGDAGEPEATSGGPFQGDRSGESEATPSGPLERDRQPPAKIPPALEKVWPDAVWRIPDKLPNGREYHPRAFIDDHTILVETWAGHEQANAIYAYDVETRKARKITDIRTSMGKHADGFQVVGDRVYFEAFGDSGASRFWWVPLRGGEPREIRMTETIRGRSDAFAVAGDRLAFSLGANGGVYTVPIRGGAPTPVPGAERHHILRWPWVGTPGEYTPDNEPSFQRLLNAETGETSTAVVHPGEQYVRCGVTHCAGIRRDRSGFHRLRDGSDERDLPPGAHAELAADRFTTGPLARFTDGQVLYDVRTGRSAHLEHAPSEEGGVSVVRLRSAQGPLVAHRLPGEYQIVNLDRMD</sequence>
<reference evidence="3 4" key="1">
    <citation type="submission" date="2022-11" db="EMBL/GenBank/DDBJ databases">
        <title>Nonomuraea corallina sp. nov., a new species of the genus Nonomuraea isolated from sea side sediment in Thai sea.</title>
        <authorList>
            <person name="Ngamcharungchit C."/>
            <person name="Matsumoto A."/>
            <person name="Suriyachadkun C."/>
            <person name="Panbangred W."/>
            <person name="Inahashi Y."/>
            <person name="Intra B."/>
        </authorList>
    </citation>
    <scope>NUCLEOTIDE SEQUENCE [LARGE SCALE GENOMIC DNA]</scope>
    <source>
        <strain evidence="3 4">DSM 43553</strain>
    </source>
</reference>
<dbReference type="Gene3D" id="2.120.10.30">
    <property type="entry name" value="TolB, C-terminal domain"/>
    <property type="match status" value="1"/>
</dbReference>
<feature type="transmembrane region" description="Helical" evidence="2">
    <location>
        <begin position="44"/>
        <end position="66"/>
    </location>
</feature>
<evidence type="ECO:0000313" key="3">
    <source>
        <dbReference type="EMBL" id="MDA0646122.1"/>
    </source>
</evidence>
<dbReference type="RefSeq" id="WP_271279535.1">
    <property type="nucleotide sequence ID" value="NZ_BAABFD010000014.1"/>
</dbReference>
<dbReference type="EMBL" id="JAPNUD010000174">
    <property type="protein sequence ID" value="MDA0646122.1"/>
    <property type="molecule type" value="Genomic_DNA"/>
</dbReference>
<dbReference type="Proteomes" id="UP001212498">
    <property type="component" value="Unassembled WGS sequence"/>
</dbReference>
<evidence type="ECO:0000313" key="4">
    <source>
        <dbReference type="Proteomes" id="UP001212498"/>
    </source>
</evidence>
<keyword evidence="2" id="KW-0812">Transmembrane</keyword>
<comment type="caution">
    <text evidence="3">The sequence shown here is derived from an EMBL/GenBank/DDBJ whole genome shotgun (WGS) entry which is preliminary data.</text>
</comment>
<organism evidence="3 4">
    <name type="scientific">Nonomuraea ferruginea</name>
    <dbReference type="NCBI Taxonomy" id="46174"/>
    <lineage>
        <taxon>Bacteria</taxon>
        <taxon>Bacillati</taxon>
        <taxon>Actinomycetota</taxon>
        <taxon>Actinomycetes</taxon>
        <taxon>Streptosporangiales</taxon>
        <taxon>Streptosporangiaceae</taxon>
        <taxon>Nonomuraea</taxon>
    </lineage>
</organism>
<name>A0ABT4T9D6_9ACTN</name>
<proteinExistence type="predicted"/>
<dbReference type="SUPFAM" id="SSF69304">
    <property type="entry name" value="Tricorn protease N-terminal domain"/>
    <property type="match status" value="1"/>
</dbReference>
<feature type="region of interest" description="Disordered" evidence="1">
    <location>
        <begin position="1"/>
        <end position="22"/>
    </location>
</feature>
<keyword evidence="4" id="KW-1185">Reference proteome</keyword>
<evidence type="ECO:0000256" key="1">
    <source>
        <dbReference type="SAM" id="MobiDB-lite"/>
    </source>
</evidence>
<dbReference type="InterPro" id="IPR011042">
    <property type="entry name" value="6-blade_b-propeller_TolB-like"/>
</dbReference>
<protein>
    <recommendedName>
        <fullName evidence="5">WD40 repeat protein</fullName>
    </recommendedName>
</protein>
<gene>
    <name evidence="3" type="ORF">OUY24_36315</name>
</gene>
<feature type="region of interest" description="Disordered" evidence="1">
    <location>
        <begin position="64"/>
        <end position="124"/>
    </location>
</feature>
<keyword evidence="2" id="KW-1133">Transmembrane helix</keyword>